<evidence type="ECO:0000313" key="1">
    <source>
        <dbReference type="EMBL" id="SVE17827.1"/>
    </source>
</evidence>
<dbReference type="Gene3D" id="1.25.40.10">
    <property type="entry name" value="Tetratricopeptide repeat domain"/>
    <property type="match status" value="1"/>
</dbReference>
<name>A0A383BCH1_9ZZZZ</name>
<dbReference type="SMART" id="SM00671">
    <property type="entry name" value="SEL1"/>
    <property type="match status" value="2"/>
</dbReference>
<gene>
    <name evidence="1" type="ORF">METZ01_LOCUS470681</name>
</gene>
<reference evidence="1" key="1">
    <citation type="submission" date="2018-05" db="EMBL/GenBank/DDBJ databases">
        <authorList>
            <person name="Lanie J.A."/>
            <person name="Ng W.-L."/>
            <person name="Kazmierczak K.M."/>
            <person name="Andrzejewski T.M."/>
            <person name="Davidsen T.M."/>
            <person name="Wayne K.J."/>
            <person name="Tettelin H."/>
            <person name="Glass J.I."/>
            <person name="Rusch D."/>
            <person name="Podicherti R."/>
            <person name="Tsui H.-C.T."/>
            <person name="Winkler M.E."/>
        </authorList>
    </citation>
    <scope>NUCLEOTIDE SEQUENCE</scope>
</reference>
<dbReference type="PANTHER" id="PTHR11102">
    <property type="entry name" value="SEL-1-LIKE PROTEIN"/>
    <property type="match status" value="1"/>
</dbReference>
<organism evidence="1">
    <name type="scientific">marine metagenome</name>
    <dbReference type="NCBI Taxonomy" id="408172"/>
    <lineage>
        <taxon>unclassified sequences</taxon>
        <taxon>metagenomes</taxon>
        <taxon>ecological metagenomes</taxon>
    </lineage>
</organism>
<dbReference type="SUPFAM" id="SSF81901">
    <property type="entry name" value="HCP-like"/>
    <property type="match status" value="1"/>
</dbReference>
<dbReference type="EMBL" id="UINC01199413">
    <property type="protein sequence ID" value="SVE17827.1"/>
    <property type="molecule type" value="Genomic_DNA"/>
</dbReference>
<dbReference type="AlphaFoldDB" id="A0A383BCH1"/>
<dbReference type="InterPro" id="IPR006597">
    <property type="entry name" value="Sel1-like"/>
</dbReference>
<dbReference type="InterPro" id="IPR011990">
    <property type="entry name" value="TPR-like_helical_dom_sf"/>
</dbReference>
<protein>
    <recommendedName>
        <fullName evidence="2">Sel1 repeat family protein</fullName>
    </recommendedName>
</protein>
<proteinExistence type="predicted"/>
<accession>A0A383BCH1</accession>
<sequence length="158" mass="18012">MKIRHLFFILALFSPATSSANDFQEGLDAIHGTNYNKALEKLRPLAAQGHAAAQYNLGVMNEWGDGVPQNNLLAIKWYRRAAENFHKDAQNNLGAMYSKGEGVEQNFIKALKWFVISGENGSEEGRKNVDMVEKRMTSEQITLARKLAREWMRQHFKK</sequence>
<evidence type="ECO:0008006" key="2">
    <source>
        <dbReference type="Google" id="ProtNLM"/>
    </source>
</evidence>
<dbReference type="InterPro" id="IPR050767">
    <property type="entry name" value="Sel1_AlgK"/>
</dbReference>
<dbReference type="PANTHER" id="PTHR11102:SF160">
    <property type="entry name" value="ERAD-ASSOCIATED E3 UBIQUITIN-PROTEIN LIGASE COMPONENT HRD3"/>
    <property type="match status" value="1"/>
</dbReference>
<dbReference type="Pfam" id="PF08238">
    <property type="entry name" value="Sel1"/>
    <property type="match status" value="2"/>
</dbReference>